<dbReference type="EMBL" id="GL433846">
    <property type="protein sequence ID" value="EFN54923.1"/>
    <property type="molecule type" value="Genomic_DNA"/>
</dbReference>
<dbReference type="AlphaFoldDB" id="E1ZGE9"/>
<dbReference type="InParanoid" id="E1ZGE9"/>
<dbReference type="RefSeq" id="XP_005847025.1">
    <property type="nucleotide sequence ID" value="XM_005846963.1"/>
</dbReference>
<accession>E1ZGE9</accession>
<sequence>MSTLAAARADNFYFPPGWDPSKGSLNKYHGSHGALGDRARKLHSEGILIIRFEMPFNVWCGGCNHLIGKGVRFNAEKKQVGQYHSTRIWSFKMRTPCCQHLIEIHTDPKNAEYVIVSGARRKVESFDAEAAGTVELDPAARDALADPFAKLEHVDGDKQRAAATYTQIQALQEDSSAKRKDDYAMNKQLRRRMRATRKEEKSRDERRQQLGLPDHIKLLPGNKGDELRAAAQTYGGNFDGAWRHSRRQIGKESIFSGAALAAAGPQKKRPAAAAAAGAASAPAAGGSSKVAMAQKQRRLAANVKLRLSEPKAA</sequence>
<comment type="similarity">
    <text evidence="1">Belongs to the CWC16 family.</text>
</comment>
<dbReference type="OrthoDB" id="360327at2759"/>
<feature type="region of interest" description="Disordered" evidence="2">
    <location>
        <begin position="192"/>
        <end position="221"/>
    </location>
</feature>
<evidence type="ECO:0000256" key="2">
    <source>
        <dbReference type="SAM" id="MobiDB-lite"/>
    </source>
</evidence>
<evidence type="ECO:0000313" key="3">
    <source>
        <dbReference type="EMBL" id="EFN54923.1"/>
    </source>
</evidence>
<dbReference type="GO" id="GO:0000398">
    <property type="term" value="P:mRNA splicing, via spliceosome"/>
    <property type="evidence" value="ECO:0007669"/>
    <property type="project" value="InterPro"/>
</dbReference>
<dbReference type="Proteomes" id="UP000008141">
    <property type="component" value="Unassembled WGS sequence"/>
</dbReference>
<keyword evidence="4" id="KW-1185">Reference proteome</keyword>
<gene>
    <name evidence="3" type="ORF">CHLNCDRAFT_31385</name>
</gene>
<dbReference type="OMA" id="RNMSVWD"/>
<organism evidence="4">
    <name type="scientific">Chlorella variabilis</name>
    <name type="common">Green alga</name>
    <dbReference type="NCBI Taxonomy" id="554065"/>
    <lineage>
        <taxon>Eukaryota</taxon>
        <taxon>Viridiplantae</taxon>
        <taxon>Chlorophyta</taxon>
        <taxon>core chlorophytes</taxon>
        <taxon>Trebouxiophyceae</taxon>
        <taxon>Chlorellales</taxon>
        <taxon>Chlorellaceae</taxon>
        <taxon>Chlorella clade</taxon>
        <taxon>Chlorella</taxon>
    </lineage>
</organism>
<dbReference type="GO" id="GO:0071014">
    <property type="term" value="C:post-mRNA release spliceosomal complex"/>
    <property type="evidence" value="ECO:0007669"/>
    <property type="project" value="TreeGrafter"/>
</dbReference>
<dbReference type="STRING" id="554065.E1ZGE9"/>
<evidence type="ECO:0000256" key="1">
    <source>
        <dbReference type="ARBA" id="ARBA00005595"/>
    </source>
</evidence>
<dbReference type="PANTHER" id="PTHR12111">
    <property type="entry name" value="SPLICING FACTOR YJU2"/>
    <property type="match status" value="1"/>
</dbReference>
<dbReference type="eggNOG" id="KOG2990">
    <property type="taxonomic scope" value="Eukaryota"/>
</dbReference>
<name>E1ZGE9_CHLVA</name>
<proteinExistence type="inferred from homology"/>
<feature type="compositionally biased region" description="Basic and acidic residues" evidence="2">
    <location>
        <begin position="196"/>
        <end position="208"/>
    </location>
</feature>
<dbReference type="InterPro" id="IPR007590">
    <property type="entry name" value="Saf4/Yju2"/>
</dbReference>
<dbReference type="GO" id="GO:0005684">
    <property type="term" value="C:U2-type spliceosomal complex"/>
    <property type="evidence" value="ECO:0007669"/>
    <property type="project" value="TreeGrafter"/>
</dbReference>
<dbReference type="GeneID" id="17354281"/>
<dbReference type="PANTHER" id="PTHR12111:SF2">
    <property type="entry name" value="SPLICING FACTOR YJU2B-RELATED"/>
    <property type="match status" value="1"/>
</dbReference>
<evidence type="ECO:0008006" key="5">
    <source>
        <dbReference type="Google" id="ProtNLM"/>
    </source>
</evidence>
<reference evidence="3 4" key="1">
    <citation type="journal article" date="2010" name="Plant Cell">
        <title>The Chlorella variabilis NC64A genome reveals adaptation to photosymbiosis, coevolution with viruses, and cryptic sex.</title>
        <authorList>
            <person name="Blanc G."/>
            <person name="Duncan G."/>
            <person name="Agarkova I."/>
            <person name="Borodovsky M."/>
            <person name="Gurnon J."/>
            <person name="Kuo A."/>
            <person name="Lindquist E."/>
            <person name="Lucas S."/>
            <person name="Pangilinan J."/>
            <person name="Polle J."/>
            <person name="Salamov A."/>
            <person name="Terry A."/>
            <person name="Yamada T."/>
            <person name="Dunigan D.D."/>
            <person name="Grigoriev I.V."/>
            <person name="Claverie J.M."/>
            <person name="Van Etten J.L."/>
        </authorList>
    </citation>
    <scope>NUCLEOTIDE SEQUENCE [LARGE SCALE GENOMIC DNA]</scope>
    <source>
        <strain evidence="3 4">NC64A</strain>
    </source>
</reference>
<dbReference type="Pfam" id="PF04502">
    <property type="entry name" value="Saf4_Yju2"/>
    <property type="match status" value="1"/>
</dbReference>
<dbReference type="FunCoup" id="E1ZGE9">
    <property type="interactions" value="1664"/>
</dbReference>
<protein>
    <recommendedName>
        <fullName evidence="5">Coiled-coil domain-containing protein 130</fullName>
    </recommendedName>
</protein>
<dbReference type="KEGG" id="cvr:CHLNCDRAFT_31385"/>
<evidence type="ECO:0000313" key="4">
    <source>
        <dbReference type="Proteomes" id="UP000008141"/>
    </source>
</evidence>